<dbReference type="Gene3D" id="3.40.50.300">
    <property type="entry name" value="P-loop containing nucleotide triphosphate hydrolases"/>
    <property type="match status" value="1"/>
</dbReference>
<protein>
    <recommendedName>
        <fullName evidence="9">DNA replication and repair protein RecF</fullName>
    </recommendedName>
</protein>
<keyword evidence="2 9" id="KW-0235">DNA replication</keyword>
<dbReference type="HAMAP" id="MF_00365">
    <property type="entry name" value="RecF"/>
    <property type="match status" value="1"/>
</dbReference>
<proteinExistence type="inferred from homology"/>
<keyword evidence="8 9" id="KW-0742">SOS response</keyword>
<evidence type="ECO:0000256" key="6">
    <source>
        <dbReference type="ARBA" id="ARBA00023125"/>
    </source>
</evidence>
<dbReference type="SUPFAM" id="SSF52540">
    <property type="entry name" value="P-loop containing nucleoside triphosphate hydrolases"/>
    <property type="match status" value="1"/>
</dbReference>
<comment type="subcellular location">
    <subcellularLocation>
        <location evidence="9">Cytoplasm</location>
    </subcellularLocation>
</comment>
<dbReference type="Pfam" id="PF02463">
    <property type="entry name" value="SMC_N"/>
    <property type="match status" value="1"/>
</dbReference>
<reference evidence="11 12" key="1">
    <citation type="submission" date="2019-07" db="EMBL/GenBank/DDBJ databases">
        <title>Genomic Encyclopedia of Type Strains, Phase I: the one thousand microbial genomes (KMG-I) project.</title>
        <authorList>
            <person name="Kyrpides N."/>
        </authorList>
    </citation>
    <scope>NUCLEOTIDE SEQUENCE [LARGE SCALE GENOMIC DNA]</scope>
    <source>
        <strain evidence="11 12">DSM 16647</strain>
    </source>
</reference>
<evidence type="ECO:0000256" key="8">
    <source>
        <dbReference type="ARBA" id="ARBA00023236"/>
    </source>
</evidence>
<evidence type="ECO:0000313" key="11">
    <source>
        <dbReference type="EMBL" id="TYP57399.1"/>
    </source>
</evidence>
<dbReference type="Proteomes" id="UP000322294">
    <property type="component" value="Unassembled WGS sequence"/>
</dbReference>
<keyword evidence="6 9" id="KW-0238">DNA-binding</keyword>
<comment type="similarity">
    <text evidence="9">Belongs to the RecF family.</text>
</comment>
<sequence>MHLTKIRLFDFRNFREAEVEFSGGLNVFYGDNAQGKTNLLEAIHFLCNLRPVRTTREQDLIAWDKTKAYLKGVFYTSSGPVDRELLLKAGDRKKVRECGVERHRLSELYWQIHAVFFSPDDLTLVKGRPSERRRFLDLIIARLKPQYGRYLSEYSRALFQRNRLLKDLRRNRTLITALDAWDEQLSSLGAAILRTRAAFTEKLFPLVRKYYLYFSREEREIDIRYAGSMVLADVPAESLREVFLAALRESLPRDLESGYTQVGPHRDDLQFLLGGRDLRYFGSQGQQRTLSLSLKFAERRIFFEATGVYPILLLDDALSELDVNRRRWILEGEEPCQVFVTTADLSAIPGDILKKGRVYRIRAGTVG</sequence>
<dbReference type="InterPro" id="IPR042174">
    <property type="entry name" value="RecF_2"/>
</dbReference>
<dbReference type="GO" id="GO:0000731">
    <property type="term" value="P:DNA synthesis involved in DNA repair"/>
    <property type="evidence" value="ECO:0007669"/>
    <property type="project" value="TreeGrafter"/>
</dbReference>
<dbReference type="GO" id="GO:0005737">
    <property type="term" value="C:cytoplasm"/>
    <property type="evidence" value="ECO:0007669"/>
    <property type="project" value="UniProtKB-SubCell"/>
</dbReference>
<feature type="domain" description="RecF/RecN/SMC N-terminal" evidence="10">
    <location>
        <begin position="3"/>
        <end position="343"/>
    </location>
</feature>
<dbReference type="Gene3D" id="1.20.1050.90">
    <property type="entry name" value="RecF/RecN/SMC, N-terminal domain"/>
    <property type="match status" value="1"/>
</dbReference>
<dbReference type="InterPro" id="IPR027417">
    <property type="entry name" value="P-loop_NTPase"/>
</dbReference>
<evidence type="ECO:0000256" key="5">
    <source>
        <dbReference type="ARBA" id="ARBA00022840"/>
    </source>
</evidence>
<comment type="function">
    <text evidence="9">The RecF protein is involved in DNA metabolism; it is required for DNA replication and normal SOS inducibility. RecF binds preferentially to single-stranded, linear DNA. It also seems to bind ATP.</text>
</comment>
<evidence type="ECO:0000256" key="3">
    <source>
        <dbReference type="ARBA" id="ARBA00022741"/>
    </source>
</evidence>
<evidence type="ECO:0000256" key="2">
    <source>
        <dbReference type="ARBA" id="ARBA00022705"/>
    </source>
</evidence>
<dbReference type="GO" id="GO:0009432">
    <property type="term" value="P:SOS response"/>
    <property type="evidence" value="ECO:0007669"/>
    <property type="project" value="UniProtKB-UniRule"/>
</dbReference>
<feature type="binding site" evidence="9">
    <location>
        <begin position="30"/>
        <end position="37"/>
    </location>
    <ligand>
        <name>ATP</name>
        <dbReference type="ChEBI" id="CHEBI:30616"/>
    </ligand>
</feature>
<comment type="caution">
    <text evidence="11">The sequence shown here is derived from an EMBL/GenBank/DDBJ whole genome shotgun (WGS) entry which is preliminary data.</text>
</comment>
<evidence type="ECO:0000259" key="10">
    <source>
        <dbReference type="Pfam" id="PF02463"/>
    </source>
</evidence>
<dbReference type="GO" id="GO:0003697">
    <property type="term" value="F:single-stranded DNA binding"/>
    <property type="evidence" value="ECO:0007669"/>
    <property type="project" value="UniProtKB-UniRule"/>
</dbReference>
<dbReference type="GO" id="GO:0006302">
    <property type="term" value="P:double-strand break repair"/>
    <property type="evidence" value="ECO:0007669"/>
    <property type="project" value="TreeGrafter"/>
</dbReference>
<keyword evidence="1 9" id="KW-0963">Cytoplasm</keyword>
<evidence type="ECO:0000313" key="12">
    <source>
        <dbReference type="Proteomes" id="UP000322294"/>
    </source>
</evidence>
<dbReference type="InterPro" id="IPR003395">
    <property type="entry name" value="RecF/RecN/SMC_N"/>
</dbReference>
<dbReference type="RefSeq" id="WP_170240271.1">
    <property type="nucleotide sequence ID" value="NZ_VNHO01000006.1"/>
</dbReference>
<evidence type="ECO:0000256" key="1">
    <source>
        <dbReference type="ARBA" id="ARBA00022490"/>
    </source>
</evidence>
<evidence type="ECO:0000256" key="4">
    <source>
        <dbReference type="ARBA" id="ARBA00022763"/>
    </source>
</evidence>
<dbReference type="AlphaFoldDB" id="A0A5S5AVN6"/>
<dbReference type="PANTHER" id="PTHR32182:SF0">
    <property type="entry name" value="DNA REPLICATION AND REPAIR PROTEIN RECF"/>
    <property type="match status" value="1"/>
</dbReference>
<dbReference type="PANTHER" id="PTHR32182">
    <property type="entry name" value="DNA REPLICATION AND REPAIR PROTEIN RECF"/>
    <property type="match status" value="1"/>
</dbReference>
<name>A0A5S5AVN6_9FIRM</name>
<keyword evidence="12" id="KW-1185">Reference proteome</keyword>
<dbReference type="EMBL" id="VNHO01000006">
    <property type="protein sequence ID" value="TYP57399.1"/>
    <property type="molecule type" value="Genomic_DNA"/>
</dbReference>
<dbReference type="InterPro" id="IPR001238">
    <property type="entry name" value="DNA-binding_RecF"/>
</dbReference>
<accession>A0A5S5AVN6</accession>
<keyword evidence="3 9" id="KW-0547">Nucleotide-binding</keyword>
<dbReference type="GO" id="GO:0005524">
    <property type="term" value="F:ATP binding"/>
    <property type="evidence" value="ECO:0007669"/>
    <property type="project" value="UniProtKB-UniRule"/>
</dbReference>
<organism evidence="11 12">
    <name type="scientific">Thermosediminibacter litoriperuensis</name>
    <dbReference type="NCBI Taxonomy" id="291989"/>
    <lineage>
        <taxon>Bacteria</taxon>
        <taxon>Bacillati</taxon>
        <taxon>Bacillota</taxon>
        <taxon>Clostridia</taxon>
        <taxon>Thermosediminibacterales</taxon>
        <taxon>Thermosediminibacteraceae</taxon>
        <taxon>Thermosediminibacter</taxon>
    </lineage>
</organism>
<evidence type="ECO:0000256" key="7">
    <source>
        <dbReference type="ARBA" id="ARBA00023204"/>
    </source>
</evidence>
<dbReference type="GO" id="GO:0006260">
    <property type="term" value="P:DNA replication"/>
    <property type="evidence" value="ECO:0007669"/>
    <property type="project" value="UniProtKB-UniRule"/>
</dbReference>
<keyword evidence="4 9" id="KW-0227">DNA damage</keyword>
<gene>
    <name evidence="9" type="primary">recF</name>
    <name evidence="11" type="ORF">LZ11_00710</name>
</gene>
<evidence type="ECO:0000256" key="9">
    <source>
        <dbReference type="HAMAP-Rule" id="MF_00365"/>
    </source>
</evidence>
<keyword evidence="7 9" id="KW-0234">DNA repair</keyword>
<keyword evidence="5 9" id="KW-0067">ATP-binding</keyword>
<dbReference type="NCBIfam" id="TIGR00611">
    <property type="entry name" value="recf"/>
    <property type="match status" value="1"/>
</dbReference>